<accession>A0A7S3ETX0</accession>
<sequence length="134" mass="14356">MGEPQDQVVLIAPPTTDEKPHSPPNDSAPPRRPTSPLSLLNTTANHITESQVCSYPSSPSSKAARKQPMHAPPHTAPSTATRAEEGSSSTQYQSGQSRKVLHIFSGAADRIDGFAAMMLDLYDVTVVEYDTLIA</sequence>
<name>A0A7S3ETX0_9EUKA</name>
<feature type="compositionally biased region" description="Polar residues" evidence="1">
    <location>
        <begin position="41"/>
        <end position="53"/>
    </location>
</feature>
<dbReference type="EMBL" id="HBHX01014405">
    <property type="protein sequence ID" value="CAE0107402.1"/>
    <property type="molecule type" value="Transcribed_RNA"/>
</dbReference>
<evidence type="ECO:0000313" key="2">
    <source>
        <dbReference type="EMBL" id="CAE0107402.1"/>
    </source>
</evidence>
<protein>
    <submittedName>
        <fullName evidence="2">Uncharacterized protein</fullName>
    </submittedName>
</protein>
<gene>
    <name evidence="2" type="ORF">HERI1096_LOCUS8061</name>
</gene>
<evidence type="ECO:0000256" key="1">
    <source>
        <dbReference type="SAM" id="MobiDB-lite"/>
    </source>
</evidence>
<feature type="compositionally biased region" description="Pro residues" evidence="1">
    <location>
        <begin position="22"/>
        <end position="33"/>
    </location>
</feature>
<organism evidence="2">
    <name type="scientific">Haptolina ericina</name>
    <dbReference type="NCBI Taxonomy" id="156174"/>
    <lineage>
        <taxon>Eukaryota</taxon>
        <taxon>Haptista</taxon>
        <taxon>Haptophyta</taxon>
        <taxon>Prymnesiophyceae</taxon>
        <taxon>Prymnesiales</taxon>
        <taxon>Prymnesiaceae</taxon>
        <taxon>Haptolina</taxon>
    </lineage>
</organism>
<feature type="region of interest" description="Disordered" evidence="1">
    <location>
        <begin position="1"/>
        <end position="98"/>
    </location>
</feature>
<reference evidence="2" key="1">
    <citation type="submission" date="2021-01" db="EMBL/GenBank/DDBJ databases">
        <authorList>
            <person name="Corre E."/>
            <person name="Pelletier E."/>
            <person name="Niang G."/>
            <person name="Scheremetjew M."/>
            <person name="Finn R."/>
            <person name="Kale V."/>
            <person name="Holt S."/>
            <person name="Cochrane G."/>
            <person name="Meng A."/>
            <person name="Brown T."/>
            <person name="Cohen L."/>
        </authorList>
    </citation>
    <scope>NUCLEOTIDE SEQUENCE</scope>
    <source>
        <strain evidence="2">CCMP281</strain>
    </source>
</reference>
<proteinExistence type="predicted"/>
<feature type="compositionally biased region" description="Low complexity" evidence="1">
    <location>
        <begin position="86"/>
        <end position="97"/>
    </location>
</feature>
<dbReference type="AlphaFoldDB" id="A0A7S3ETX0"/>